<protein>
    <submittedName>
        <fullName evidence="2">NAD(P)H-binding protein</fullName>
    </submittedName>
</protein>
<dbReference type="Proteomes" id="UP000490980">
    <property type="component" value="Unassembled WGS sequence"/>
</dbReference>
<comment type="caution">
    <text evidence="2">The sequence shown here is derived from an EMBL/GenBank/DDBJ whole genome shotgun (WGS) entry which is preliminary data.</text>
</comment>
<evidence type="ECO:0000259" key="1">
    <source>
        <dbReference type="Pfam" id="PF13460"/>
    </source>
</evidence>
<keyword evidence="3" id="KW-1185">Reference proteome</keyword>
<gene>
    <name evidence="2" type="ORF">HBF25_10860</name>
</gene>
<dbReference type="RefSeq" id="WP_166948269.1">
    <property type="nucleotide sequence ID" value="NZ_JAARLZ010000005.1"/>
</dbReference>
<dbReference type="PANTHER" id="PTHR15020:SF50">
    <property type="entry name" value="UPF0659 PROTEIN YMR090W"/>
    <property type="match status" value="1"/>
</dbReference>
<organism evidence="2 3">
    <name type="scientific">Luteibacter anthropi</name>
    <dbReference type="NCBI Taxonomy" id="564369"/>
    <lineage>
        <taxon>Bacteria</taxon>
        <taxon>Pseudomonadati</taxon>
        <taxon>Pseudomonadota</taxon>
        <taxon>Gammaproteobacteria</taxon>
        <taxon>Lysobacterales</taxon>
        <taxon>Rhodanobacteraceae</taxon>
        <taxon>Luteibacter</taxon>
    </lineage>
</organism>
<dbReference type="AlphaFoldDB" id="A0A7X5UAR9"/>
<evidence type="ECO:0000313" key="3">
    <source>
        <dbReference type="Proteomes" id="UP000490980"/>
    </source>
</evidence>
<sequence length="213" mass="23220">MTRYAVVGASSGTGEAITQLLSARGDHVIAISRRPVAARDNVTPVAADVQDAASLEKALCDGIDTVFFTVDTHGFRKPRADIHSVMVRGCIHAMEAAIKKGARRFVLLSVIGAEDSSWIWWLLNAVKPGMQENVLEREEALKQSGIPYIIVRAPRLDDAKLTHGSSLKPSSRQRLGMKPHISRQELAYLMVHAADAGTFYEGATWDVASERNA</sequence>
<evidence type="ECO:0000313" key="2">
    <source>
        <dbReference type="EMBL" id="NII06887.1"/>
    </source>
</evidence>
<dbReference type="Gene3D" id="3.40.50.720">
    <property type="entry name" value="NAD(P)-binding Rossmann-like Domain"/>
    <property type="match status" value="1"/>
</dbReference>
<feature type="domain" description="NAD(P)-binding" evidence="1">
    <location>
        <begin position="8"/>
        <end position="195"/>
    </location>
</feature>
<reference evidence="2 3" key="1">
    <citation type="submission" date="2020-03" db="EMBL/GenBank/DDBJ databases">
        <authorList>
            <person name="Lai Q."/>
        </authorList>
    </citation>
    <scope>NUCLEOTIDE SEQUENCE [LARGE SCALE GENOMIC DNA]</scope>
    <source>
        <strain evidence="2 3">CCUG 25036</strain>
    </source>
</reference>
<proteinExistence type="predicted"/>
<dbReference type="Pfam" id="PF13460">
    <property type="entry name" value="NAD_binding_10"/>
    <property type="match status" value="1"/>
</dbReference>
<dbReference type="PANTHER" id="PTHR15020">
    <property type="entry name" value="FLAVIN REDUCTASE-RELATED"/>
    <property type="match status" value="1"/>
</dbReference>
<dbReference type="InterPro" id="IPR016040">
    <property type="entry name" value="NAD(P)-bd_dom"/>
</dbReference>
<dbReference type="SUPFAM" id="SSF51735">
    <property type="entry name" value="NAD(P)-binding Rossmann-fold domains"/>
    <property type="match status" value="1"/>
</dbReference>
<dbReference type="EMBL" id="JAARLZ010000005">
    <property type="protein sequence ID" value="NII06887.1"/>
    <property type="molecule type" value="Genomic_DNA"/>
</dbReference>
<accession>A0A7X5UAR9</accession>
<dbReference type="InterPro" id="IPR036291">
    <property type="entry name" value="NAD(P)-bd_dom_sf"/>
</dbReference>
<name>A0A7X5UAR9_9GAMM</name>